<name>A0A5P9XR96_ACITH</name>
<gene>
    <name evidence="1" type="ORF">GCD22_02329</name>
</gene>
<evidence type="ECO:0000313" key="2">
    <source>
        <dbReference type="Proteomes" id="UP000363590"/>
    </source>
</evidence>
<dbReference type="AlphaFoldDB" id="A0A5P9XR96"/>
<dbReference type="KEGG" id="atx:GCD22_02329"/>
<protein>
    <submittedName>
        <fullName evidence="1">Uncharacterized protein</fullName>
    </submittedName>
</protein>
<reference evidence="1 2" key="1">
    <citation type="submission" date="2019-10" db="EMBL/GenBank/DDBJ databases">
        <authorList>
            <person name="Wang R."/>
        </authorList>
    </citation>
    <scope>NUCLEOTIDE SEQUENCE [LARGE SCALE GENOMIC DNA]</scope>
    <source>
        <strain evidence="1 2">ATCC 19377</strain>
    </source>
</reference>
<sequence length="72" mass="7998">MASMRLERRSSSRSRWPWVVALKSTRSMMPCKSGFSRAMARMWVVTPSPILSASLRMTDQTGCSGSSGTRGR</sequence>
<dbReference type="EMBL" id="CP045571">
    <property type="protein sequence ID" value="QFX96541.1"/>
    <property type="molecule type" value="Genomic_DNA"/>
</dbReference>
<proteinExistence type="predicted"/>
<evidence type="ECO:0000313" key="1">
    <source>
        <dbReference type="EMBL" id="QFX96541.1"/>
    </source>
</evidence>
<dbReference type="Proteomes" id="UP000363590">
    <property type="component" value="Chromosome"/>
</dbReference>
<organism evidence="1 2">
    <name type="scientific">Acidithiobacillus thiooxidans ATCC 19377</name>
    <dbReference type="NCBI Taxonomy" id="637390"/>
    <lineage>
        <taxon>Bacteria</taxon>
        <taxon>Pseudomonadati</taxon>
        <taxon>Pseudomonadota</taxon>
        <taxon>Acidithiobacillia</taxon>
        <taxon>Acidithiobacillales</taxon>
        <taxon>Acidithiobacillaceae</taxon>
        <taxon>Acidithiobacillus</taxon>
    </lineage>
</organism>
<accession>A0A5P9XR96</accession>